<accession>A0A162JWH7</accession>
<reference evidence="1 2" key="1">
    <citation type="submission" date="2015-12" db="EMBL/GenBank/DDBJ databases">
        <title>Genome sequence of Tistrella mobilis MCCC 1A02139.</title>
        <authorList>
            <person name="Lu L."/>
            <person name="Lai Q."/>
            <person name="Shao Z."/>
            <person name="Qian P."/>
        </authorList>
    </citation>
    <scope>NUCLEOTIDE SEQUENCE [LARGE SCALE GENOMIC DNA]</scope>
    <source>
        <strain evidence="1 2">MCCC 1A02139</strain>
    </source>
</reference>
<dbReference type="AlphaFoldDB" id="A0A162JWH7"/>
<proteinExistence type="predicted"/>
<name>A0A162JWH7_9PROT</name>
<sequence>MSQRLLFLRLATVTRRDRHLATDQVADAVGAAGGWIDGHNQFSNKMTTLRFTLPAGGLAPLRSRLADLNLALTDEAAAALDAAIAAGHDPDREVSASFQLTFIHDEPDLRIDIPAVPG</sequence>
<evidence type="ECO:0000313" key="1">
    <source>
        <dbReference type="EMBL" id="KYO50006.1"/>
    </source>
</evidence>
<evidence type="ECO:0000313" key="2">
    <source>
        <dbReference type="Proteomes" id="UP000075787"/>
    </source>
</evidence>
<gene>
    <name evidence="1" type="ORF">AUP44_15025</name>
</gene>
<dbReference type="EMBL" id="LPZR01000211">
    <property type="protein sequence ID" value="KYO50006.1"/>
    <property type="molecule type" value="Genomic_DNA"/>
</dbReference>
<dbReference type="RefSeq" id="WP_062769161.1">
    <property type="nucleotide sequence ID" value="NZ_CP121027.1"/>
</dbReference>
<protein>
    <submittedName>
        <fullName evidence="1">Uncharacterized protein</fullName>
    </submittedName>
</protein>
<comment type="caution">
    <text evidence="1">The sequence shown here is derived from an EMBL/GenBank/DDBJ whole genome shotgun (WGS) entry which is preliminary data.</text>
</comment>
<dbReference type="GeneID" id="97240859"/>
<dbReference type="Proteomes" id="UP000075787">
    <property type="component" value="Unassembled WGS sequence"/>
</dbReference>
<organism evidence="1 2">
    <name type="scientific">Tistrella mobilis</name>
    <dbReference type="NCBI Taxonomy" id="171437"/>
    <lineage>
        <taxon>Bacteria</taxon>
        <taxon>Pseudomonadati</taxon>
        <taxon>Pseudomonadota</taxon>
        <taxon>Alphaproteobacteria</taxon>
        <taxon>Geminicoccales</taxon>
        <taxon>Geminicoccaceae</taxon>
        <taxon>Tistrella</taxon>
    </lineage>
</organism>
<dbReference type="OrthoDB" id="513580at2"/>